<evidence type="ECO:0000313" key="2">
    <source>
        <dbReference type="EMBL" id="PHJ20251.1"/>
    </source>
</evidence>
<proteinExistence type="predicted"/>
<feature type="region of interest" description="Disordered" evidence="1">
    <location>
        <begin position="183"/>
        <end position="208"/>
    </location>
</feature>
<protein>
    <submittedName>
        <fullName evidence="2">Otu family cysteine protease</fullName>
    </submittedName>
</protein>
<dbReference type="Proteomes" id="UP000221165">
    <property type="component" value="Unassembled WGS sequence"/>
</dbReference>
<organism evidence="2 3">
    <name type="scientific">Cystoisospora suis</name>
    <dbReference type="NCBI Taxonomy" id="483139"/>
    <lineage>
        <taxon>Eukaryota</taxon>
        <taxon>Sar</taxon>
        <taxon>Alveolata</taxon>
        <taxon>Apicomplexa</taxon>
        <taxon>Conoidasida</taxon>
        <taxon>Coccidia</taxon>
        <taxon>Eucoccidiorida</taxon>
        <taxon>Eimeriorina</taxon>
        <taxon>Sarcocystidae</taxon>
        <taxon>Cystoisospora</taxon>
    </lineage>
</organism>
<comment type="caution">
    <text evidence="2">The sequence shown here is derived from an EMBL/GenBank/DDBJ whole genome shotgun (WGS) entry which is preliminary data.</text>
</comment>
<keyword evidence="2" id="KW-0378">Hydrolase</keyword>
<feature type="compositionally biased region" description="Basic and acidic residues" evidence="1">
    <location>
        <begin position="193"/>
        <end position="205"/>
    </location>
</feature>
<feature type="region of interest" description="Disordered" evidence="1">
    <location>
        <begin position="1"/>
        <end position="76"/>
    </location>
</feature>
<dbReference type="VEuPathDB" id="ToxoDB:CSUI_005914"/>
<dbReference type="GO" id="GO:0006508">
    <property type="term" value="P:proteolysis"/>
    <property type="evidence" value="ECO:0007669"/>
    <property type="project" value="UniProtKB-KW"/>
</dbReference>
<evidence type="ECO:0000313" key="3">
    <source>
        <dbReference type="Proteomes" id="UP000221165"/>
    </source>
</evidence>
<dbReference type="OrthoDB" id="6095088at2759"/>
<gene>
    <name evidence="2" type="ORF">CSUI_005914</name>
</gene>
<dbReference type="Gene3D" id="3.90.70.80">
    <property type="match status" value="1"/>
</dbReference>
<name>A0A2C6K3D5_9APIC</name>
<accession>A0A2C6K3D5</accession>
<dbReference type="EMBL" id="MIGC01002924">
    <property type="protein sequence ID" value="PHJ20251.1"/>
    <property type="molecule type" value="Genomic_DNA"/>
</dbReference>
<dbReference type="GeneID" id="94429291"/>
<evidence type="ECO:0000256" key="1">
    <source>
        <dbReference type="SAM" id="MobiDB-lite"/>
    </source>
</evidence>
<dbReference type="RefSeq" id="XP_067921941.1">
    <property type="nucleotide sequence ID" value="XM_068066080.1"/>
</dbReference>
<dbReference type="AlphaFoldDB" id="A0A2C6K3D5"/>
<sequence>MSPELPVSLSDKEAWTSPSFALGPGELVPPASTENEGQSEKPDAARGSVPAGNAETERGDEEARRDNRAEDKAEEEKLRGVEVIMEEFRRFFSPSNEHVGNTSLRSYAEEQVGATDVLPLPHRDSSMLAVLILATIGLLTAVSGNNQIKVEEARLRHTSTENSWLGALSRQRLLLKGSEENLKSSPSEYVSGGEERRRLAEGGHNDDDEPLLEVAEVVAHSTTFISDGEVTFSIAGPQPLYFGIFTRIRNIDLHHLLQAAKRLLRESHEDTVLILEGLAEINPALSVNEIVSLMRITRGNPDAVAYILERLPKSPILDQREIARCVHRHMGFRRLSEEYRLSLLQLLNIRDEGYVSFLRPSFYLGDPAAVLSPARGGDGNCFYAAVSLILTGDTDFWVEIREALAYYMEQILSSYFGSGEILPTEELRQFENLERGRERRARSRGIPHRSSSVETLTRQQLVDARVYRVRSRELGTNATDVEIEFLVELLGVAICTFLPSKFNRDAGVDEFGTWQVVLPRTGPNAGLPLHEMPALYLYLRSHNDFQPVVQVTPPFRNSVVRHHLRVRASARRRRRGESVLV</sequence>
<feature type="compositionally biased region" description="Basic and acidic residues" evidence="1">
    <location>
        <begin position="55"/>
        <end position="76"/>
    </location>
</feature>
<reference evidence="2 3" key="1">
    <citation type="journal article" date="2017" name="Int. J. Parasitol.">
        <title>The genome of the protozoan parasite Cystoisospora suis and a reverse vaccinology approach to identify vaccine candidates.</title>
        <authorList>
            <person name="Palmieri N."/>
            <person name="Shrestha A."/>
            <person name="Ruttkowski B."/>
            <person name="Beck T."/>
            <person name="Vogl C."/>
            <person name="Tomley F."/>
            <person name="Blake D.P."/>
            <person name="Joachim A."/>
        </authorList>
    </citation>
    <scope>NUCLEOTIDE SEQUENCE [LARGE SCALE GENOMIC DNA]</scope>
    <source>
        <strain evidence="2 3">Wien I</strain>
    </source>
</reference>
<dbReference type="GO" id="GO:0008233">
    <property type="term" value="F:peptidase activity"/>
    <property type="evidence" value="ECO:0007669"/>
    <property type="project" value="UniProtKB-KW"/>
</dbReference>
<keyword evidence="3" id="KW-1185">Reference proteome</keyword>
<keyword evidence="2" id="KW-0645">Protease</keyword>